<name>A0ABP9HJ08_9ACTN</name>
<evidence type="ECO:0000256" key="1">
    <source>
        <dbReference type="ARBA" id="ARBA00006538"/>
    </source>
</evidence>
<dbReference type="Pfam" id="PF13622">
    <property type="entry name" value="4HBT_3"/>
    <property type="match status" value="1"/>
</dbReference>
<keyword evidence="2" id="KW-0378">Hydrolase</keyword>
<feature type="domain" description="Acyl-CoA thioesterase-like N-terminal HotDog" evidence="3">
    <location>
        <begin position="43"/>
        <end position="115"/>
    </location>
</feature>
<evidence type="ECO:0000256" key="2">
    <source>
        <dbReference type="ARBA" id="ARBA00022801"/>
    </source>
</evidence>
<evidence type="ECO:0000259" key="4">
    <source>
        <dbReference type="Pfam" id="PF20789"/>
    </source>
</evidence>
<sequence length="280" mass="30025">MWPGIDLADLIAALQLTDTGAADPAPYAARFRARNVPSRLPTTLGSQVLAQAVVAAERVVPGMAVQSIQGVFPRGGVAADPVGIDVEIVQSGRALATVGVTFQQEGREHCRALVMLSRDEPDFLRHQRPLPDDVPRPDACADLPVALMPWEVRTFGGEDALAPDLAGPPALDVWMRCKDVDDSPTLSRALLAHGTEGFLGPVALRPYPAEDIAARGGKGTSVMLSQTVTFHEPFSIHEWLLLRCESVYAGRSRMHGRIHVYAEDGRLVASVSADGLMRVA</sequence>
<dbReference type="Proteomes" id="UP001500466">
    <property type="component" value="Unassembled WGS sequence"/>
</dbReference>
<evidence type="ECO:0000259" key="3">
    <source>
        <dbReference type="Pfam" id="PF13622"/>
    </source>
</evidence>
<dbReference type="InterPro" id="IPR003703">
    <property type="entry name" value="Acyl_CoA_thio"/>
</dbReference>
<comment type="similarity">
    <text evidence="1">Belongs to the C/M/P thioester hydrolase family.</text>
</comment>
<dbReference type="Pfam" id="PF20789">
    <property type="entry name" value="4HBT_3C"/>
    <property type="match status" value="1"/>
</dbReference>
<dbReference type="InterPro" id="IPR029069">
    <property type="entry name" value="HotDog_dom_sf"/>
</dbReference>
<gene>
    <name evidence="5" type="ORF">GCM10023205_42100</name>
</gene>
<proteinExistence type="inferred from homology"/>
<dbReference type="InterPro" id="IPR042171">
    <property type="entry name" value="Acyl-CoA_hotdog"/>
</dbReference>
<protein>
    <submittedName>
        <fullName evidence="5">Thioesterase family protein</fullName>
    </submittedName>
</protein>
<dbReference type="PANTHER" id="PTHR11066">
    <property type="entry name" value="ACYL-COA THIOESTERASE"/>
    <property type="match status" value="1"/>
</dbReference>
<reference evidence="6" key="1">
    <citation type="journal article" date="2019" name="Int. J. Syst. Evol. Microbiol.">
        <title>The Global Catalogue of Microorganisms (GCM) 10K type strain sequencing project: providing services to taxonomists for standard genome sequencing and annotation.</title>
        <authorList>
            <consortium name="The Broad Institute Genomics Platform"/>
            <consortium name="The Broad Institute Genome Sequencing Center for Infectious Disease"/>
            <person name="Wu L."/>
            <person name="Ma J."/>
        </authorList>
    </citation>
    <scope>NUCLEOTIDE SEQUENCE [LARGE SCALE GENOMIC DNA]</scope>
    <source>
        <strain evidence="6">JCM 17986</strain>
    </source>
</reference>
<dbReference type="Gene3D" id="2.40.160.210">
    <property type="entry name" value="Acyl-CoA thioesterase, double hotdog domain"/>
    <property type="match status" value="1"/>
</dbReference>
<keyword evidence="6" id="KW-1185">Reference proteome</keyword>
<evidence type="ECO:0000313" key="6">
    <source>
        <dbReference type="Proteomes" id="UP001500466"/>
    </source>
</evidence>
<accession>A0ABP9HJ08</accession>
<evidence type="ECO:0000313" key="5">
    <source>
        <dbReference type="EMBL" id="GAA4971710.1"/>
    </source>
</evidence>
<dbReference type="InterPro" id="IPR049450">
    <property type="entry name" value="ACOT8-like_C"/>
</dbReference>
<dbReference type="CDD" id="cd03444">
    <property type="entry name" value="Thioesterase_II_repeat1"/>
    <property type="match status" value="1"/>
</dbReference>
<feature type="domain" description="Acyl-CoA thioesterase-like C-terminal" evidence="4">
    <location>
        <begin position="149"/>
        <end position="271"/>
    </location>
</feature>
<dbReference type="EMBL" id="BAABHS010000014">
    <property type="protein sequence ID" value="GAA4971710.1"/>
    <property type="molecule type" value="Genomic_DNA"/>
</dbReference>
<dbReference type="InterPro" id="IPR049449">
    <property type="entry name" value="TesB_ACOT8-like_N"/>
</dbReference>
<dbReference type="SUPFAM" id="SSF54637">
    <property type="entry name" value="Thioesterase/thiol ester dehydrase-isomerase"/>
    <property type="match status" value="2"/>
</dbReference>
<comment type="caution">
    <text evidence="5">The sequence shown here is derived from an EMBL/GenBank/DDBJ whole genome shotgun (WGS) entry which is preliminary data.</text>
</comment>
<dbReference type="PANTHER" id="PTHR11066:SF34">
    <property type="entry name" value="ACYL-COENZYME A THIOESTERASE 8"/>
    <property type="match status" value="1"/>
</dbReference>
<organism evidence="5 6">
    <name type="scientific">Yinghuangia aomiensis</name>
    <dbReference type="NCBI Taxonomy" id="676205"/>
    <lineage>
        <taxon>Bacteria</taxon>
        <taxon>Bacillati</taxon>
        <taxon>Actinomycetota</taxon>
        <taxon>Actinomycetes</taxon>
        <taxon>Kitasatosporales</taxon>
        <taxon>Streptomycetaceae</taxon>
        <taxon>Yinghuangia</taxon>
    </lineage>
</organism>